<keyword evidence="1" id="KW-0472">Membrane</keyword>
<dbReference type="InParanoid" id="W7XJE0"/>
<dbReference type="KEGG" id="tet:TTHERM_000481289"/>
<dbReference type="Pfam" id="PF06961">
    <property type="entry name" value="DUF1294"/>
    <property type="match status" value="1"/>
</dbReference>
<feature type="transmembrane region" description="Helical" evidence="1">
    <location>
        <begin position="20"/>
        <end position="46"/>
    </location>
</feature>
<reference evidence="3" key="1">
    <citation type="journal article" date="2006" name="PLoS Biol.">
        <title>Macronuclear genome sequence of the ciliate Tetrahymena thermophila, a model eukaryote.</title>
        <authorList>
            <person name="Eisen J.A."/>
            <person name="Coyne R.S."/>
            <person name="Wu M."/>
            <person name="Wu D."/>
            <person name="Thiagarajan M."/>
            <person name="Wortman J.R."/>
            <person name="Badger J.H."/>
            <person name="Ren Q."/>
            <person name="Amedeo P."/>
            <person name="Jones K.M."/>
            <person name="Tallon L.J."/>
            <person name="Delcher A.L."/>
            <person name="Salzberg S.L."/>
            <person name="Silva J.C."/>
            <person name="Haas B.J."/>
            <person name="Majoros W.H."/>
            <person name="Farzad M."/>
            <person name="Carlton J.M."/>
            <person name="Smith R.K. Jr."/>
            <person name="Garg J."/>
            <person name="Pearlman R.E."/>
            <person name="Karrer K.M."/>
            <person name="Sun L."/>
            <person name="Manning G."/>
            <person name="Elde N.C."/>
            <person name="Turkewitz A.P."/>
            <person name="Asai D.J."/>
            <person name="Wilkes D.E."/>
            <person name="Wang Y."/>
            <person name="Cai H."/>
            <person name="Collins K."/>
            <person name="Stewart B.A."/>
            <person name="Lee S.R."/>
            <person name="Wilamowska K."/>
            <person name="Weinberg Z."/>
            <person name="Ruzzo W.L."/>
            <person name="Wloga D."/>
            <person name="Gaertig J."/>
            <person name="Frankel J."/>
            <person name="Tsao C.-C."/>
            <person name="Gorovsky M.A."/>
            <person name="Keeling P.J."/>
            <person name="Waller R.F."/>
            <person name="Patron N.J."/>
            <person name="Cherry J.M."/>
            <person name="Stover N.A."/>
            <person name="Krieger C.J."/>
            <person name="del Toro C."/>
            <person name="Ryder H.F."/>
            <person name="Williamson S.C."/>
            <person name="Barbeau R.A."/>
            <person name="Hamilton E.P."/>
            <person name="Orias E."/>
        </authorList>
    </citation>
    <scope>NUCLEOTIDE SEQUENCE [LARGE SCALE GENOMIC DNA]</scope>
    <source>
        <strain evidence="3">SB210</strain>
    </source>
</reference>
<feature type="transmembrane region" description="Helical" evidence="1">
    <location>
        <begin position="58"/>
        <end position="75"/>
    </location>
</feature>
<keyword evidence="3" id="KW-1185">Reference proteome</keyword>
<feature type="transmembrane region" description="Helical" evidence="1">
    <location>
        <begin position="87"/>
        <end position="109"/>
    </location>
</feature>
<organism evidence="2 3">
    <name type="scientific">Tetrahymena thermophila (strain SB210)</name>
    <dbReference type="NCBI Taxonomy" id="312017"/>
    <lineage>
        <taxon>Eukaryota</taxon>
        <taxon>Sar</taxon>
        <taxon>Alveolata</taxon>
        <taxon>Ciliophora</taxon>
        <taxon>Intramacronucleata</taxon>
        <taxon>Oligohymenophorea</taxon>
        <taxon>Hymenostomatida</taxon>
        <taxon>Tetrahymenina</taxon>
        <taxon>Tetrahymenidae</taxon>
        <taxon>Tetrahymena</taxon>
    </lineage>
</organism>
<keyword evidence="1" id="KW-1133">Transmembrane helix</keyword>
<evidence type="ECO:0000313" key="3">
    <source>
        <dbReference type="Proteomes" id="UP000009168"/>
    </source>
</evidence>
<accession>W7XJE0</accession>
<dbReference type="GeneID" id="24439201"/>
<dbReference type="InterPro" id="IPR010718">
    <property type="entry name" value="DUF1294"/>
</dbReference>
<dbReference type="EMBL" id="GG662667">
    <property type="protein sequence ID" value="EWS74069.1"/>
    <property type="molecule type" value="Genomic_DNA"/>
</dbReference>
<sequence>MSTNSFYSTSAFMTASSQEIIPILLGIYIVLTNIACFIFLGLDKVYSIKNKKRIQEKTLLALINYGGYCGGYIGMTLFNHKKNKKTFQYYATSLKSLIFNITLIILYYVSINFHKLEGLF</sequence>
<dbReference type="RefSeq" id="XP_012653402.1">
    <property type="nucleotide sequence ID" value="XM_012797948.1"/>
</dbReference>
<gene>
    <name evidence="2" type="ORF">TTHERM_000481289</name>
</gene>
<dbReference type="AlphaFoldDB" id="W7XJE0"/>
<keyword evidence="1 2" id="KW-0812">Transmembrane</keyword>
<protein>
    <submittedName>
        <fullName evidence="2">Transmembrane protein, putative</fullName>
    </submittedName>
</protein>
<evidence type="ECO:0000313" key="2">
    <source>
        <dbReference type="EMBL" id="EWS74069.1"/>
    </source>
</evidence>
<dbReference type="Proteomes" id="UP000009168">
    <property type="component" value="Unassembled WGS sequence"/>
</dbReference>
<name>W7XJE0_TETTS</name>
<proteinExistence type="predicted"/>
<evidence type="ECO:0000256" key="1">
    <source>
        <dbReference type="SAM" id="Phobius"/>
    </source>
</evidence>